<feature type="compositionally biased region" description="Polar residues" evidence="1">
    <location>
        <begin position="296"/>
        <end position="305"/>
    </location>
</feature>
<proteinExistence type="predicted"/>
<feature type="region of interest" description="Disordered" evidence="1">
    <location>
        <begin position="1"/>
        <end position="52"/>
    </location>
</feature>
<reference evidence="3" key="1">
    <citation type="submission" date="2016-03" db="EMBL/GenBank/DDBJ databases">
        <authorList>
            <person name="Guldener U."/>
        </authorList>
    </citation>
    <scope>NUCLEOTIDE SEQUENCE [LARGE SCALE GENOMIC DNA]</scope>
</reference>
<organism evidence="2 3">
    <name type="scientific">Rhynchosporium secalis</name>
    <name type="common">Barley scald fungus</name>
    <dbReference type="NCBI Taxonomy" id="38038"/>
    <lineage>
        <taxon>Eukaryota</taxon>
        <taxon>Fungi</taxon>
        <taxon>Dikarya</taxon>
        <taxon>Ascomycota</taxon>
        <taxon>Pezizomycotina</taxon>
        <taxon>Leotiomycetes</taxon>
        <taxon>Helotiales</taxon>
        <taxon>Ploettnerulaceae</taxon>
        <taxon>Rhynchosporium</taxon>
    </lineage>
</organism>
<evidence type="ECO:0000313" key="3">
    <source>
        <dbReference type="Proteomes" id="UP000177625"/>
    </source>
</evidence>
<dbReference type="Proteomes" id="UP000177625">
    <property type="component" value="Unassembled WGS sequence"/>
</dbReference>
<feature type="region of interest" description="Disordered" evidence="1">
    <location>
        <begin position="253"/>
        <end position="305"/>
    </location>
</feature>
<feature type="compositionally biased region" description="Polar residues" evidence="1">
    <location>
        <begin position="13"/>
        <end position="22"/>
    </location>
</feature>
<feature type="region of interest" description="Disordered" evidence="1">
    <location>
        <begin position="525"/>
        <end position="546"/>
    </location>
</feature>
<feature type="compositionally biased region" description="Basic residues" evidence="1">
    <location>
        <begin position="535"/>
        <end position="546"/>
    </location>
</feature>
<gene>
    <name evidence="2" type="ORF">RSE6_01693</name>
</gene>
<keyword evidence="3" id="KW-1185">Reference proteome</keyword>
<dbReference type="EMBL" id="FJVC01000058">
    <property type="protein sequence ID" value="CZT41887.1"/>
    <property type="molecule type" value="Genomic_DNA"/>
</dbReference>
<accession>A0A1E1LYD5</accession>
<evidence type="ECO:0000313" key="2">
    <source>
        <dbReference type="EMBL" id="CZT41887.1"/>
    </source>
</evidence>
<protein>
    <submittedName>
        <fullName evidence="2">Uncharacterized protein</fullName>
    </submittedName>
</protein>
<feature type="region of interest" description="Disordered" evidence="1">
    <location>
        <begin position="473"/>
        <end position="505"/>
    </location>
</feature>
<evidence type="ECO:0000256" key="1">
    <source>
        <dbReference type="SAM" id="MobiDB-lite"/>
    </source>
</evidence>
<dbReference type="AlphaFoldDB" id="A0A1E1LYD5"/>
<sequence>MSDDGSEAWSIVSPDQSDNDMSMSDIEGFASVLSKPMKRKRAQNSPPDTMNAVKPEAITQSIRLTKQNHNFQKVAYNMALRNKNPSSPSIKVGDMSISDITKVALKNNDEELLTAYKLTLRPATCRGGPRYTDGQTVEFIPSNKLTEAALKNNEEELAAAHEEALMPATTKMETPGGTTRRVMNRDYFESNFQPGLSPGIEEAKKKVQNIVYQNLSRQGLVGSETPLTFVPDMMLRRKTIVKKVPRNCVESPTVNRNSLETQPIKAANRASRGSMATKGIDEIKQDSQKMPPPPSRSRNSKANTPYTKLKWKLPYGRPESQKSSPVDPLTGLSLPLGYNRQPSGLYSNTIEGVELGPGDSLLSKEKYMAGMPFKVDGIHSNQILLETTPGPTPMIPAHPLDVLTFQNEQNMFNHCYPDTTLQYLAGNQGRAHSIWSNATEALPYSTKIPPAQPFASRGLHIAQQAVPQDNANMRGLAETGPHNGPSLNVSGGPGQGSPACWSPTSTTHMSMGQYLNPGEAMILDEGADGDNANKKAAKTKPGKAWY</sequence>
<name>A0A1E1LYD5_RHYSE</name>